<feature type="compositionally biased region" description="Polar residues" evidence="1">
    <location>
        <begin position="26"/>
        <end position="47"/>
    </location>
</feature>
<dbReference type="AlphaFoldDB" id="A0A0D2C063"/>
<feature type="region of interest" description="Disordered" evidence="1">
    <location>
        <begin position="197"/>
        <end position="223"/>
    </location>
</feature>
<feature type="region of interest" description="Disordered" evidence="1">
    <location>
        <begin position="490"/>
        <end position="509"/>
    </location>
</feature>
<dbReference type="Proteomes" id="UP000053342">
    <property type="component" value="Unassembled WGS sequence"/>
</dbReference>
<dbReference type="RefSeq" id="XP_016263303.1">
    <property type="nucleotide sequence ID" value="XM_016405097.1"/>
</dbReference>
<feature type="compositionally biased region" description="Polar residues" evidence="1">
    <location>
        <begin position="754"/>
        <end position="766"/>
    </location>
</feature>
<feature type="compositionally biased region" description="Polar residues" evidence="1">
    <location>
        <begin position="494"/>
        <end position="507"/>
    </location>
</feature>
<name>A0A0D2C063_9EURO</name>
<evidence type="ECO:0000313" key="2">
    <source>
        <dbReference type="EMBL" id="KIW43087.1"/>
    </source>
</evidence>
<gene>
    <name evidence="2" type="ORF">PV06_04232</name>
</gene>
<feature type="compositionally biased region" description="Low complexity" evidence="1">
    <location>
        <begin position="731"/>
        <end position="743"/>
    </location>
</feature>
<feature type="region of interest" description="Disordered" evidence="1">
    <location>
        <begin position="910"/>
        <end position="1030"/>
    </location>
</feature>
<dbReference type="VEuPathDB" id="FungiDB:PV06_04232"/>
<evidence type="ECO:0000256" key="1">
    <source>
        <dbReference type="SAM" id="MobiDB-lite"/>
    </source>
</evidence>
<dbReference type="HOGENOM" id="CLU_290027_0_0_1"/>
<feature type="region of interest" description="Disordered" evidence="1">
    <location>
        <begin position="1"/>
        <end position="84"/>
    </location>
</feature>
<feature type="compositionally biased region" description="Low complexity" evidence="1">
    <location>
        <begin position="149"/>
        <end position="160"/>
    </location>
</feature>
<dbReference type="STRING" id="215243.A0A0D2C063"/>
<feature type="compositionally biased region" description="Polar residues" evidence="1">
    <location>
        <begin position="521"/>
        <end position="541"/>
    </location>
</feature>
<feature type="compositionally biased region" description="Low complexity" evidence="1">
    <location>
        <begin position="128"/>
        <end position="138"/>
    </location>
</feature>
<evidence type="ECO:0000313" key="3">
    <source>
        <dbReference type="Proteomes" id="UP000053342"/>
    </source>
</evidence>
<feature type="region of interest" description="Disordered" evidence="1">
    <location>
        <begin position="714"/>
        <end position="775"/>
    </location>
</feature>
<feature type="region of interest" description="Disordered" evidence="1">
    <location>
        <begin position="115"/>
        <end position="160"/>
    </location>
</feature>
<organism evidence="2 3">
    <name type="scientific">Exophiala oligosperma</name>
    <dbReference type="NCBI Taxonomy" id="215243"/>
    <lineage>
        <taxon>Eukaryota</taxon>
        <taxon>Fungi</taxon>
        <taxon>Dikarya</taxon>
        <taxon>Ascomycota</taxon>
        <taxon>Pezizomycotina</taxon>
        <taxon>Eurotiomycetes</taxon>
        <taxon>Chaetothyriomycetidae</taxon>
        <taxon>Chaetothyriales</taxon>
        <taxon>Herpotrichiellaceae</taxon>
        <taxon>Exophiala</taxon>
    </lineage>
</organism>
<feature type="region of interest" description="Disordered" evidence="1">
    <location>
        <begin position="518"/>
        <end position="547"/>
    </location>
</feature>
<feature type="compositionally biased region" description="Polar residues" evidence="1">
    <location>
        <begin position="55"/>
        <end position="74"/>
    </location>
</feature>
<dbReference type="OrthoDB" id="5407305at2759"/>
<feature type="region of interest" description="Disordered" evidence="1">
    <location>
        <begin position="789"/>
        <end position="886"/>
    </location>
</feature>
<feature type="compositionally biased region" description="Basic and acidic residues" evidence="1">
    <location>
        <begin position="789"/>
        <end position="798"/>
    </location>
</feature>
<dbReference type="EMBL" id="KN847335">
    <property type="protein sequence ID" value="KIW43087.1"/>
    <property type="molecule type" value="Genomic_DNA"/>
</dbReference>
<sequence>MSLRRKTHGISADVQSTMNPAGLHIRSTTFNTPVSNSSNDRTASTSKMAIRDTGTRSPSPVTVQPQSVSFVSSEQKGKKKDWVGSASKRLRLPKLREKASSTQVQEALINSKDTTRKLIIGSTKSSATTPTQTQRPQQSKLDRSEPPKKSSSPIDKPLPSLPVAIVDYKSPVRRSLIDCAERPLRRSVSPLDGGLLNEEVWPSMQPSNGTTTTFPEPCKGQTKPSLGESIIDGLRSLNLQDNEDITDNKYSAVDFENPLIKKDFNSQASEKNTHSPLKVCDNDSNRPLSSSQLPKPRDSMLHSLRRHNENPVIRQTKTSAMRLQNAMGKRTWSSGEKSEANEDALSSIQEHPKLLSKSKQIHGYVPGPIRSASRGRHAVTVRGSPYIIPSRAPSRANTASPANQQEMNLADQSMMVSIGLQTPTSNGLDNSGRKVSTARDGSRQSSLPIPSRLKDERASAGRASVSPQQQSPPDETLKSAESREIEEIRATATDPANSQSSDQSPTVEDSCIDLRDALSSPVPQDQNSAVRRTDNSHSSTRGYDAHGGFRLKHLGNGLLDGPTLRINDSASRILLGTDETAATSAVALPPRSSVTNRRKRSAPELSQRKDQKISSRPTSALFDRPLSFIARNIADRTSEIKVLDDDEVRKLIGEGSSPSKSEPAELPGSDVVFVCDSRPSSLIAKHVTQDSWENQKSPLHVQCDWPGKDFAEFNLCPSPDRSPPKAKEPSLSKNGDSSKSKSSIYTDAEPPKTGSASIKSITSRPSTIALRAPPSKEIAPFLFQNAGNLEKKGKEPVRKVSAHLDVPGSAGSGDSTATYPPRISSRKPKPPPIIVSPPQNTGPTISIQPRALNTREVDPDSLKKPRNVKTFSQSVSPHADSTKARKAVHKLGYAPSSSSKKVISNIRGLFHKRSVESDTTTNDNGAGSFRHSLVPNPLRINPSDGAGGGVDSDDSRGPEHARTRAGARNLIRNPFISPTTPFTATVKPSPYPSRLLSSSSTQQRDNAKEDGSAEEATSIPPPLPSPAETLSNATTLTHSLLDLAHIETDLQRKSHLIQMSKCMVEVVGAARDAEKAMEKAKMEAARAEVSWLKVQKTMGEMVEHVVKVDSLSRRRIE</sequence>
<accession>A0A0D2C063</accession>
<dbReference type="GeneID" id="27356306"/>
<feature type="region of interest" description="Disordered" evidence="1">
    <location>
        <begin position="264"/>
        <end position="303"/>
    </location>
</feature>
<feature type="compositionally biased region" description="Polar residues" evidence="1">
    <location>
        <begin position="204"/>
        <end position="214"/>
    </location>
</feature>
<feature type="compositionally biased region" description="Basic and acidic residues" evidence="1">
    <location>
        <begin position="953"/>
        <end position="962"/>
    </location>
</feature>
<reference evidence="2 3" key="1">
    <citation type="submission" date="2015-01" db="EMBL/GenBank/DDBJ databases">
        <title>The Genome Sequence of Exophiala oligosperma CBS72588.</title>
        <authorList>
            <consortium name="The Broad Institute Genomics Platform"/>
            <person name="Cuomo C."/>
            <person name="de Hoog S."/>
            <person name="Gorbushina A."/>
            <person name="Stielow B."/>
            <person name="Teixiera M."/>
            <person name="Abouelleil A."/>
            <person name="Chapman S.B."/>
            <person name="Priest M."/>
            <person name="Young S.K."/>
            <person name="Wortman J."/>
            <person name="Nusbaum C."/>
            <person name="Birren B."/>
        </authorList>
    </citation>
    <scope>NUCLEOTIDE SEQUENCE [LARGE SCALE GENOMIC DNA]</scope>
    <source>
        <strain evidence="2 3">CBS 72588</strain>
    </source>
</reference>
<proteinExistence type="predicted"/>
<feature type="compositionally biased region" description="Basic and acidic residues" evidence="1">
    <location>
        <begin position="853"/>
        <end position="863"/>
    </location>
</feature>
<feature type="compositionally biased region" description="Polar residues" evidence="1">
    <location>
        <begin position="420"/>
        <end position="429"/>
    </location>
</feature>
<feature type="region of interest" description="Disordered" evidence="1">
    <location>
        <begin position="420"/>
        <end position="481"/>
    </location>
</feature>
<keyword evidence="3" id="KW-1185">Reference proteome</keyword>
<protein>
    <submittedName>
        <fullName evidence="2">Uncharacterized protein</fullName>
    </submittedName>
</protein>
<feature type="region of interest" description="Disordered" evidence="1">
    <location>
        <begin position="584"/>
        <end position="617"/>
    </location>
</feature>